<dbReference type="SMART" id="SM00668">
    <property type="entry name" value="CTLH"/>
    <property type="match status" value="1"/>
</dbReference>
<protein>
    <recommendedName>
        <fullName evidence="15">Protein FYV10</fullName>
    </recommendedName>
</protein>
<dbReference type="Proteomes" id="UP000309340">
    <property type="component" value="Unassembled WGS sequence"/>
</dbReference>
<dbReference type="GO" id="GO:0061630">
    <property type="term" value="F:ubiquitin protein ligase activity"/>
    <property type="evidence" value="ECO:0007669"/>
    <property type="project" value="InterPro"/>
</dbReference>
<feature type="coiled-coil region" evidence="9">
    <location>
        <begin position="67"/>
        <end position="94"/>
    </location>
</feature>
<dbReference type="GO" id="GO:0008270">
    <property type="term" value="F:zinc ion binding"/>
    <property type="evidence" value="ECO:0007669"/>
    <property type="project" value="UniProtKB-KW"/>
</dbReference>
<evidence type="ECO:0000313" key="13">
    <source>
        <dbReference type="EMBL" id="TKA71995.1"/>
    </source>
</evidence>
<evidence type="ECO:0000256" key="5">
    <source>
        <dbReference type="ARBA" id="ARBA00022723"/>
    </source>
</evidence>
<evidence type="ECO:0000256" key="7">
    <source>
        <dbReference type="ARBA" id="ARBA00022833"/>
    </source>
</evidence>
<evidence type="ECO:0000256" key="10">
    <source>
        <dbReference type="SAM" id="MobiDB-lite"/>
    </source>
</evidence>
<feature type="region of interest" description="Disordered" evidence="10">
    <location>
        <begin position="311"/>
        <end position="336"/>
    </location>
</feature>
<evidence type="ECO:0000256" key="2">
    <source>
        <dbReference type="ARBA" id="ARBA00004496"/>
    </source>
</evidence>
<evidence type="ECO:0000256" key="1">
    <source>
        <dbReference type="ARBA" id="ARBA00002343"/>
    </source>
</evidence>
<dbReference type="PANTHER" id="PTHR12170:SF2">
    <property type="entry name" value="E3 UBIQUITIN-PROTEIN TRANSFERASE MAEA"/>
    <property type="match status" value="1"/>
</dbReference>
<dbReference type="GO" id="GO:0034657">
    <property type="term" value="C:GID complex"/>
    <property type="evidence" value="ECO:0007669"/>
    <property type="project" value="TreeGrafter"/>
</dbReference>
<keyword evidence="4" id="KW-0963">Cytoplasm</keyword>
<dbReference type="PROSITE" id="PS51867">
    <property type="entry name" value="ZF_RING_GID"/>
    <property type="match status" value="1"/>
</dbReference>
<keyword evidence="14" id="KW-1185">Reference proteome</keyword>
<dbReference type="InterPro" id="IPR044063">
    <property type="entry name" value="ZF_RING_GID"/>
</dbReference>
<dbReference type="GO" id="GO:0043161">
    <property type="term" value="P:proteasome-mediated ubiquitin-dependent protein catabolic process"/>
    <property type="evidence" value="ECO:0007669"/>
    <property type="project" value="InterPro"/>
</dbReference>
<dbReference type="GO" id="GO:0005634">
    <property type="term" value="C:nucleus"/>
    <property type="evidence" value="ECO:0007669"/>
    <property type="project" value="TreeGrafter"/>
</dbReference>
<dbReference type="PROSITE" id="PS50897">
    <property type="entry name" value="CTLH"/>
    <property type="match status" value="1"/>
</dbReference>
<evidence type="ECO:0000256" key="8">
    <source>
        <dbReference type="PROSITE-ProRule" id="PRU01215"/>
    </source>
</evidence>
<evidence type="ECO:0000256" key="9">
    <source>
        <dbReference type="SAM" id="Coils"/>
    </source>
</evidence>
<feature type="compositionally biased region" description="Polar residues" evidence="10">
    <location>
        <begin position="322"/>
        <end position="335"/>
    </location>
</feature>
<dbReference type="InterPro" id="IPR006594">
    <property type="entry name" value="LisH"/>
</dbReference>
<dbReference type="OrthoDB" id="1933455at2759"/>
<dbReference type="InterPro" id="IPR024964">
    <property type="entry name" value="CTLH/CRA"/>
</dbReference>
<comment type="similarity">
    <text evidence="3">Belongs to the FYV10 family.</text>
</comment>
<evidence type="ECO:0000313" key="14">
    <source>
        <dbReference type="Proteomes" id="UP000309340"/>
    </source>
</evidence>
<keyword evidence="9" id="KW-0175">Coiled coil</keyword>
<organism evidence="13 14">
    <name type="scientific">Friedmanniomyces simplex</name>
    <dbReference type="NCBI Taxonomy" id="329884"/>
    <lineage>
        <taxon>Eukaryota</taxon>
        <taxon>Fungi</taxon>
        <taxon>Dikarya</taxon>
        <taxon>Ascomycota</taxon>
        <taxon>Pezizomycotina</taxon>
        <taxon>Dothideomycetes</taxon>
        <taxon>Dothideomycetidae</taxon>
        <taxon>Mycosphaerellales</taxon>
        <taxon>Teratosphaeriaceae</taxon>
        <taxon>Friedmanniomyces</taxon>
    </lineage>
</organism>
<comment type="subcellular location">
    <subcellularLocation>
        <location evidence="2">Cytoplasm</location>
    </subcellularLocation>
</comment>
<reference evidence="13 14" key="1">
    <citation type="submission" date="2017-03" db="EMBL/GenBank/DDBJ databases">
        <title>Genomes of endolithic fungi from Antarctica.</title>
        <authorList>
            <person name="Coleine C."/>
            <person name="Masonjones S."/>
            <person name="Stajich J.E."/>
        </authorList>
    </citation>
    <scope>NUCLEOTIDE SEQUENCE [LARGE SCALE GENOMIC DNA]</scope>
    <source>
        <strain evidence="13 14">CCFEE 5184</strain>
    </source>
</reference>
<dbReference type="InterPro" id="IPR006595">
    <property type="entry name" value="CTLH_C"/>
</dbReference>
<dbReference type="STRING" id="329884.A0A4U0XBU4"/>
<keyword evidence="6 8" id="KW-0863">Zinc-finger</keyword>
<comment type="caution">
    <text evidence="13">The sequence shown here is derived from an EMBL/GenBank/DDBJ whole genome shotgun (WGS) entry which is preliminary data.</text>
</comment>
<dbReference type="AlphaFoldDB" id="A0A4U0XBU4"/>
<dbReference type="InterPro" id="IPR045098">
    <property type="entry name" value="Fyv10_fam"/>
</dbReference>
<evidence type="ECO:0000256" key="6">
    <source>
        <dbReference type="ARBA" id="ARBA00022771"/>
    </source>
</evidence>
<keyword evidence="5" id="KW-0479">Metal-binding</keyword>
<dbReference type="GO" id="GO:0005737">
    <property type="term" value="C:cytoplasm"/>
    <property type="evidence" value="ECO:0007669"/>
    <property type="project" value="UniProtKB-SubCell"/>
</dbReference>
<name>A0A4U0XBU4_9PEZI</name>
<evidence type="ECO:0000256" key="4">
    <source>
        <dbReference type="ARBA" id="ARBA00022490"/>
    </source>
</evidence>
<comment type="function">
    <text evidence="1">Involved in the proteasome-dependent degradation of fructose-1,6-bisphosphatase.</text>
</comment>
<evidence type="ECO:0000256" key="3">
    <source>
        <dbReference type="ARBA" id="ARBA00010615"/>
    </source>
</evidence>
<dbReference type="PANTHER" id="PTHR12170">
    <property type="entry name" value="MACROPHAGE ERYTHROBLAST ATTACHER-RELATED"/>
    <property type="match status" value="1"/>
</dbReference>
<evidence type="ECO:0008006" key="15">
    <source>
        <dbReference type="Google" id="ProtNLM"/>
    </source>
</evidence>
<dbReference type="Pfam" id="PF10607">
    <property type="entry name" value="CTLH"/>
    <property type="match status" value="1"/>
</dbReference>
<dbReference type="EMBL" id="NAJQ01000327">
    <property type="protein sequence ID" value="TKA71995.1"/>
    <property type="molecule type" value="Genomic_DNA"/>
</dbReference>
<evidence type="ECO:0000259" key="11">
    <source>
        <dbReference type="PROSITE" id="PS50897"/>
    </source>
</evidence>
<evidence type="ECO:0000259" key="12">
    <source>
        <dbReference type="PROSITE" id="PS51867"/>
    </source>
</evidence>
<keyword evidence="7" id="KW-0862">Zinc</keyword>
<gene>
    <name evidence="13" type="ORF">B0A55_07666</name>
</gene>
<accession>A0A4U0XBU4</accession>
<feature type="domain" description="CTLH" evidence="11">
    <location>
        <begin position="176"/>
        <end position="222"/>
    </location>
</feature>
<feature type="zinc finger region" description="RING-Gid-type" evidence="8">
    <location>
        <begin position="346"/>
        <end position="407"/>
    </location>
</feature>
<dbReference type="PROSITE" id="PS50896">
    <property type="entry name" value="LISH"/>
    <property type="match status" value="1"/>
</dbReference>
<feature type="domain" description="RING-Gid-type" evidence="12">
    <location>
        <begin position="346"/>
        <end position="407"/>
    </location>
</feature>
<sequence>MAELTSTKLDPDSHLLLDQPLLRLPHELLRKNLKSAQRHIEIANKGITTSIQSLTPHSTPADTLAALDATLLKAQTLKRKLEALHAEEASLHRQQKARINHIQELHEIPTIADVKYDLWSQTRLDRLLVDYLLRQNYLASARQLAEAKGIVDLVDIPVFEDCGRIEASLRGSHGEISSGDMREALAWCAENKQALKKIGSTLELELRLQQFIELARTGEMGKLMEAIVHARKHLVAGQDTEFGLRAGGLLAHAPDTMVEPYRTMYSSARYLHLAALFLRTHHTLFALPAHPLLHTALSAGLSALKTPTCHSAHNPHRGNFSHPRNTTSTSISRQSVPPLLTDTPVCPICSTELNELARGVPYAHHTKSYMEEDPVVLPNGRVFGRERLRGLNVKLGVPELRVRDPTDGLGGTEWAWAEVRKVFIL</sequence>
<proteinExistence type="inferred from homology"/>